<dbReference type="HOGENOM" id="CLU_2300241_0_0_11"/>
<name>A0A0H3EB35_BIFBP</name>
<dbReference type="PATRIC" id="fig|702459.3.peg.144"/>
<dbReference type="Proteomes" id="UP000002312">
    <property type="component" value="Chromosome"/>
</dbReference>
<proteinExistence type="predicted"/>
<gene>
    <name evidence="1" type="ordered locus">BBPR_0136</name>
</gene>
<evidence type="ECO:0000313" key="1">
    <source>
        <dbReference type="EMBL" id="ADP35270.1"/>
    </source>
</evidence>
<reference evidence="1 2" key="1">
    <citation type="journal article" date="2010" name="Proc. Natl. Acad. Sci. U.S.A.">
        <title>Genome analysis of Bifidobacterium bifidum PRL2010 reveals metabolic pathways for host-derived glycan foraging.</title>
        <authorList>
            <person name="Turroni F."/>
            <person name="Bottacini F."/>
            <person name="Foroni E."/>
            <person name="Mulder I."/>
            <person name="Kim J.H."/>
            <person name="Zomer A."/>
            <person name="Sanchez B."/>
            <person name="Bidossi A."/>
            <person name="Ferrarini A."/>
            <person name="Giubellini V."/>
            <person name="Delledonne M."/>
            <person name="Henrissat B."/>
            <person name="Coutinho P."/>
            <person name="Oggioni M."/>
            <person name="Fitzgerald G.F."/>
            <person name="Mills D."/>
            <person name="Margolles A."/>
            <person name="Kelly D."/>
            <person name="van Sinderen D."/>
            <person name="Ventura M."/>
        </authorList>
    </citation>
    <scope>NUCLEOTIDE SEQUENCE [LARGE SCALE GENOMIC DNA]</scope>
    <source>
        <strain evidence="1 2">PRL2010</strain>
    </source>
</reference>
<evidence type="ECO:0000313" key="2">
    <source>
        <dbReference type="Proteomes" id="UP000002312"/>
    </source>
</evidence>
<organism evidence="1 2">
    <name type="scientific">Bifidobacterium bifidum (strain PRL2010)</name>
    <dbReference type="NCBI Taxonomy" id="702459"/>
    <lineage>
        <taxon>Bacteria</taxon>
        <taxon>Bacillati</taxon>
        <taxon>Actinomycetota</taxon>
        <taxon>Actinomycetes</taxon>
        <taxon>Bifidobacteriales</taxon>
        <taxon>Bifidobacteriaceae</taxon>
        <taxon>Bifidobacterium</taxon>
    </lineage>
</organism>
<sequence length="104" mass="11849">MGHTMRGHLRDSELAEIEANFWAKYAIAPQVLIEELGLTTIEEISQRFGTSLECASNILNQHANWLRHRHGDEALDASILELYARGLLLERRDEKQADPAQILQ</sequence>
<dbReference type="KEGG" id="bbp:BBPR_0136"/>
<dbReference type="eggNOG" id="COG2856">
    <property type="taxonomic scope" value="Bacteria"/>
</dbReference>
<protein>
    <submittedName>
        <fullName evidence="1">Uncharacterized protein</fullName>
    </submittedName>
</protein>
<dbReference type="EMBL" id="CP001840">
    <property type="protein sequence ID" value="ADP35270.1"/>
    <property type="molecule type" value="Genomic_DNA"/>
</dbReference>
<dbReference type="OrthoDB" id="3240559at2"/>
<accession>A0A0H3EB35</accession>
<dbReference type="AlphaFoldDB" id="A0A0H3EB35"/>